<gene>
    <name evidence="2" type="ORF">RFI_23891</name>
</gene>
<dbReference type="InterPro" id="IPR001646">
    <property type="entry name" value="5peptide_repeat"/>
</dbReference>
<dbReference type="SUPFAM" id="SSF141571">
    <property type="entry name" value="Pentapeptide repeat-like"/>
    <property type="match status" value="1"/>
</dbReference>
<proteinExistence type="predicted"/>
<dbReference type="PANTHER" id="PTHR47200:SF2">
    <property type="entry name" value="THYLAKOID LUMENAL 15 KDA PROTEIN 1, CHLOROPLASTIC"/>
    <property type="match status" value="1"/>
</dbReference>
<evidence type="ECO:0000313" key="3">
    <source>
        <dbReference type="Proteomes" id="UP000023152"/>
    </source>
</evidence>
<dbReference type="EMBL" id="ASPP01020577">
    <property type="protein sequence ID" value="ETO13483.1"/>
    <property type="molecule type" value="Genomic_DNA"/>
</dbReference>
<protein>
    <submittedName>
        <fullName evidence="2">Pentapeptide repeat protein</fullName>
    </submittedName>
</protein>
<dbReference type="PANTHER" id="PTHR47200">
    <property type="entry name" value="THYLAKOID LUMENAL 15 KDA PROTEIN 1, CHLOROPLASTIC"/>
    <property type="match status" value="1"/>
</dbReference>
<name>X6MHK1_RETFI</name>
<dbReference type="AlphaFoldDB" id="X6MHK1"/>
<dbReference type="Proteomes" id="UP000023152">
    <property type="component" value="Unassembled WGS sequence"/>
</dbReference>
<comment type="caution">
    <text evidence="2">The sequence shown here is derived from an EMBL/GenBank/DDBJ whole genome shotgun (WGS) entry which is preliminary data.</text>
</comment>
<accession>X6MHK1</accession>
<sequence>MLQKIFKYRQFQHRYCKKKRSFNKTWFSVFWFMIFISPHKAYSSKNLFFVFAKQKNHALLRFDYVDKRHEENVEKVGKEFEKWNERLKNIESANLGENKKNLQYLNDLTAKQGEELKKLSERLNDYLKKSQEMETKYEALKQEHELQKKGDETRQRENDLQKRENELQKHEIASLREQIKQGSVWNDRVQDLEKKVQEKHNRIIAIEENHVLFLLQDNKRGHNIQERLKQVDQIASHVSLAGADFQKADLNGQDFSGQDLSGAKFIQCKCVGTNFKDTKLEGAIFSDSDLTNSVLTNANLKNCRFESTIFKGTHLENANFSHSSIKSMITIFSMSPRNPTSHFTLYYLYI</sequence>
<reference evidence="2 3" key="1">
    <citation type="journal article" date="2013" name="Curr. Biol.">
        <title>The Genome of the Foraminiferan Reticulomyxa filosa.</title>
        <authorList>
            <person name="Glockner G."/>
            <person name="Hulsmann N."/>
            <person name="Schleicher M."/>
            <person name="Noegel A.A."/>
            <person name="Eichinger L."/>
            <person name="Gallinger C."/>
            <person name="Pawlowski J."/>
            <person name="Sierra R."/>
            <person name="Euteneuer U."/>
            <person name="Pillet L."/>
            <person name="Moustafa A."/>
            <person name="Platzer M."/>
            <person name="Groth M."/>
            <person name="Szafranski K."/>
            <person name="Schliwa M."/>
        </authorList>
    </citation>
    <scope>NUCLEOTIDE SEQUENCE [LARGE SCALE GENOMIC DNA]</scope>
</reference>
<feature type="region of interest" description="Disordered" evidence="1">
    <location>
        <begin position="143"/>
        <end position="163"/>
    </location>
</feature>
<dbReference type="InterPro" id="IPR044213">
    <property type="entry name" value="At2g44920-like"/>
</dbReference>
<dbReference type="OrthoDB" id="9989223at2759"/>
<organism evidence="2 3">
    <name type="scientific">Reticulomyxa filosa</name>
    <dbReference type="NCBI Taxonomy" id="46433"/>
    <lineage>
        <taxon>Eukaryota</taxon>
        <taxon>Sar</taxon>
        <taxon>Rhizaria</taxon>
        <taxon>Retaria</taxon>
        <taxon>Foraminifera</taxon>
        <taxon>Monothalamids</taxon>
        <taxon>Reticulomyxidae</taxon>
        <taxon>Reticulomyxa</taxon>
    </lineage>
</organism>
<dbReference type="Pfam" id="PF13599">
    <property type="entry name" value="Pentapeptide_4"/>
    <property type="match status" value="1"/>
</dbReference>
<evidence type="ECO:0000256" key="1">
    <source>
        <dbReference type="SAM" id="MobiDB-lite"/>
    </source>
</evidence>
<keyword evidence="3" id="KW-1185">Reference proteome</keyword>
<evidence type="ECO:0000313" key="2">
    <source>
        <dbReference type="EMBL" id="ETO13483.1"/>
    </source>
</evidence>
<dbReference type="Gene3D" id="2.160.20.80">
    <property type="entry name" value="E3 ubiquitin-protein ligase SopA"/>
    <property type="match status" value="1"/>
</dbReference>